<feature type="region of interest" description="Disordered" evidence="1">
    <location>
        <begin position="1"/>
        <end position="37"/>
    </location>
</feature>
<evidence type="ECO:0000313" key="2">
    <source>
        <dbReference type="EMBL" id="TRM64195.1"/>
    </source>
</evidence>
<proteinExistence type="predicted"/>
<dbReference type="AlphaFoldDB" id="A0A550CHB2"/>
<dbReference type="EMBL" id="VDMD01000007">
    <property type="protein sequence ID" value="TRM64195.1"/>
    <property type="molecule type" value="Genomic_DNA"/>
</dbReference>
<keyword evidence="3" id="KW-1185">Reference proteome</keyword>
<sequence length="202" mass="22489">MNQNDELLSYTFGEDNNTPSKSGDNGTMKDAISRVPGEDPLTDLEDLTLLDLAPAPSVGRRTLPAAWSIIGSRVLIPVYQPDAPPPALPHYTHRIAFRTFRTIGECCTFPVPIGYDTALERIIRDTKIGKNIARVDLDRGRVKRVPKDEHISRTFWVADLDGIRDDAQAKRLIKDLEGEQRESTQEEILVQEATRSEAVPAA</sequence>
<evidence type="ECO:0000256" key="1">
    <source>
        <dbReference type="SAM" id="MobiDB-lite"/>
    </source>
</evidence>
<gene>
    <name evidence="2" type="ORF">BD626DRAFT_491058</name>
</gene>
<dbReference type="Proteomes" id="UP000320762">
    <property type="component" value="Unassembled WGS sequence"/>
</dbReference>
<name>A0A550CHB2_9AGAR</name>
<feature type="region of interest" description="Disordered" evidence="1">
    <location>
        <begin position="177"/>
        <end position="202"/>
    </location>
</feature>
<comment type="caution">
    <text evidence="2">The sequence shown here is derived from an EMBL/GenBank/DDBJ whole genome shotgun (WGS) entry which is preliminary data.</text>
</comment>
<evidence type="ECO:0000313" key="3">
    <source>
        <dbReference type="Proteomes" id="UP000320762"/>
    </source>
</evidence>
<reference evidence="2 3" key="1">
    <citation type="journal article" date="2019" name="New Phytol.">
        <title>Comparative genomics reveals unique wood-decay strategies and fruiting body development in the Schizophyllaceae.</title>
        <authorList>
            <person name="Almasi E."/>
            <person name="Sahu N."/>
            <person name="Krizsan K."/>
            <person name="Balint B."/>
            <person name="Kovacs G.M."/>
            <person name="Kiss B."/>
            <person name="Cseklye J."/>
            <person name="Drula E."/>
            <person name="Henrissat B."/>
            <person name="Nagy I."/>
            <person name="Chovatia M."/>
            <person name="Adam C."/>
            <person name="LaButti K."/>
            <person name="Lipzen A."/>
            <person name="Riley R."/>
            <person name="Grigoriev I.V."/>
            <person name="Nagy L.G."/>
        </authorList>
    </citation>
    <scope>NUCLEOTIDE SEQUENCE [LARGE SCALE GENOMIC DNA]</scope>
    <source>
        <strain evidence="2 3">NL-1724</strain>
    </source>
</reference>
<feature type="compositionally biased region" description="Polar residues" evidence="1">
    <location>
        <begin position="14"/>
        <end position="25"/>
    </location>
</feature>
<accession>A0A550CHB2</accession>
<organism evidence="2 3">
    <name type="scientific">Schizophyllum amplum</name>
    <dbReference type="NCBI Taxonomy" id="97359"/>
    <lineage>
        <taxon>Eukaryota</taxon>
        <taxon>Fungi</taxon>
        <taxon>Dikarya</taxon>
        <taxon>Basidiomycota</taxon>
        <taxon>Agaricomycotina</taxon>
        <taxon>Agaricomycetes</taxon>
        <taxon>Agaricomycetidae</taxon>
        <taxon>Agaricales</taxon>
        <taxon>Schizophyllaceae</taxon>
        <taxon>Schizophyllum</taxon>
    </lineage>
</organism>
<protein>
    <submittedName>
        <fullName evidence="2">Uncharacterized protein</fullName>
    </submittedName>
</protein>